<comment type="caution">
    <text evidence="1">The sequence shown here is derived from an EMBL/GenBank/DDBJ whole genome shotgun (WGS) entry which is preliminary data.</text>
</comment>
<sequence length="98" mass="10882">MVELLNESLIKSEFEALVDAMSDKLAEVDALTESTFEIFALKEALVERLALSDPLVEALVELLAESFVDNELEFFVLSEADLDAFVLFSLLSEIDPLV</sequence>
<proteinExistence type="predicted"/>
<dbReference type="AlphaFoldDB" id="A0A0R2FBA7"/>
<gene>
    <name evidence="1" type="ORF">FD14_GL000117</name>
</gene>
<accession>A0A0R2FBA7</accession>
<dbReference type="PATRIC" id="fig|1423804.4.peg.130"/>
<reference evidence="1 2" key="1">
    <citation type="journal article" date="2015" name="Genome Announc.">
        <title>Expanding the biotechnology potential of lactobacilli through comparative genomics of 213 strains and associated genera.</title>
        <authorList>
            <person name="Sun Z."/>
            <person name="Harris H.M."/>
            <person name="McCann A."/>
            <person name="Guo C."/>
            <person name="Argimon S."/>
            <person name="Zhang W."/>
            <person name="Yang X."/>
            <person name="Jeffery I.B."/>
            <person name="Cooney J.C."/>
            <person name="Kagawa T.F."/>
            <person name="Liu W."/>
            <person name="Song Y."/>
            <person name="Salvetti E."/>
            <person name="Wrobel A."/>
            <person name="Rasinkangas P."/>
            <person name="Parkhill J."/>
            <person name="Rea M.C."/>
            <person name="O'Sullivan O."/>
            <person name="Ritari J."/>
            <person name="Douillard F.P."/>
            <person name="Paul Ross R."/>
            <person name="Yang R."/>
            <person name="Briner A.E."/>
            <person name="Felis G.E."/>
            <person name="de Vos W.M."/>
            <person name="Barrangou R."/>
            <person name="Klaenhammer T.R."/>
            <person name="Caufield P.W."/>
            <person name="Cui Y."/>
            <person name="Zhang H."/>
            <person name="O'Toole P.W."/>
        </authorList>
    </citation>
    <scope>NUCLEOTIDE SEQUENCE [LARGE SCALE GENOMIC DNA]</scope>
    <source>
        <strain evidence="1 2">DSM 23365</strain>
    </source>
</reference>
<dbReference type="EMBL" id="AYZM01000061">
    <property type="protein sequence ID" value="KRN25713.1"/>
    <property type="molecule type" value="Genomic_DNA"/>
</dbReference>
<protein>
    <submittedName>
        <fullName evidence="1">Uncharacterized protein</fullName>
    </submittedName>
</protein>
<name>A0A0R2FBA7_9LACO</name>
<keyword evidence="2" id="KW-1185">Reference proteome</keyword>
<dbReference type="Proteomes" id="UP000051442">
    <property type="component" value="Unassembled WGS sequence"/>
</dbReference>
<evidence type="ECO:0000313" key="2">
    <source>
        <dbReference type="Proteomes" id="UP000051442"/>
    </source>
</evidence>
<organism evidence="1 2">
    <name type="scientific">Secundilactobacillus similis DSM 23365 = JCM 2765</name>
    <dbReference type="NCBI Taxonomy" id="1423804"/>
    <lineage>
        <taxon>Bacteria</taxon>
        <taxon>Bacillati</taxon>
        <taxon>Bacillota</taxon>
        <taxon>Bacilli</taxon>
        <taxon>Lactobacillales</taxon>
        <taxon>Lactobacillaceae</taxon>
        <taxon>Secundilactobacillus</taxon>
    </lineage>
</organism>
<evidence type="ECO:0000313" key="1">
    <source>
        <dbReference type="EMBL" id="KRN25713.1"/>
    </source>
</evidence>